<dbReference type="STRING" id="243230.DR_0673"/>
<dbReference type="PaxDb" id="243230-DR_0673"/>
<name>Q9RWJ5_DEIRA</name>
<keyword evidence="2" id="KW-1185">Reference proteome</keyword>
<dbReference type="HOGENOM" id="CLU_120386_0_0_0"/>
<sequence length="195" mass="20042">MAPRPVRFFMCGESPIRSMTSSSNPPHLPARNAPIVRGMKSSLFRMTGAALLLGLPAAHAASVGGFVGSDAGVYYQSNQPGSSTRYGLTGLGLFSQQVTVAGEVASLRDFPNNAPSTFGSLKPYYGFGLGAGVSLGNSSSFSLYPHALLGLRYNTRAPLSVYGEVNTGLRATIGGGTNIGLGGGARIGVNLNIAN</sequence>
<protein>
    <recommendedName>
        <fullName evidence="3">Outer membrane protein beta-barrel domain-containing protein</fullName>
    </recommendedName>
</protein>
<evidence type="ECO:0000313" key="2">
    <source>
        <dbReference type="Proteomes" id="UP000002524"/>
    </source>
</evidence>
<dbReference type="KEGG" id="dra:DR_0673"/>
<organism evidence="1 2">
    <name type="scientific">Deinococcus radiodurans (strain ATCC 13939 / DSM 20539 / JCM 16871 / CCUG 27074 / LMG 4051 / NBRC 15346 / NCIMB 9279 / VKM B-1422 / R1)</name>
    <dbReference type="NCBI Taxonomy" id="243230"/>
    <lineage>
        <taxon>Bacteria</taxon>
        <taxon>Thermotogati</taxon>
        <taxon>Deinococcota</taxon>
        <taxon>Deinococci</taxon>
        <taxon>Deinococcales</taxon>
        <taxon>Deinococcaceae</taxon>
        <taxon>Deinococcus</taxon>
    </lineage>
</organism>
<dbReference type="EMBL" id="AE000513">
    <property type="protein sequence ID" value="AAF10256.1"/>
    <property type="molecule type" value="Genomic_DNA"/>
</dbReference>
<evidence type="ECO:0008006" key="3">
    <source>
        <dbReference type="Google" id="ProtNLM"/>
    </source>
</evidence>
<dbReference type="Proteomes" id="UP000002524">
    <property type="component" value="Chromosome 1"/>
</dbReference>
<dbReference type="EnsemblBacteria" id="AAF10256">
    <property type="protein sequence ID" value="AAF10256"/>
    <property type="gene ID" value="DR_0673"/>
</dbReference>
<proteinExistence type="predicted"/>
<dbReference type="PATRIC" id="fig|243230.17.peg.849"/>
<accession>Q9RWJ5</accession>
<reference evidence="1 2" key="1">
    <citation type="journal article" date="1999" name="Science">
        <title>Genome sequence of the radioresistant bacterium Deinococcus radiodurans R1.</title>
        <authorList>
            <person name="White O."/>
            <person name="Eisen J.A."/>
            <person name="Heidelberg J.F."/>
            <person name="Hickey E.K."/>
            <person name="Peterson J.D."/>
            <person name="Dodson R.J."/>
            <person name="Haft D.H."/>
            <person name="Gwinn M.L."/>
            <person name="Nelson W.C."/>
            <person name="Richardson D.L."/>
            <person name="Moffat K.S."/>
            <person name="Qin H."/>
            <person name="Jiang L."/>
            <person name="Pamphile W."/>
            <person name="Crosby M."/>
            <person name="Shen M."/>
            <person name="Vamathevan J.J."/>
            <person name="Lam P."/>
            <person name="McDonald L."/>
            <person name="Utterback T."/>
            <person name="Zalewski C."/>
            <person name="Makarova K.S."/>
            <person name="Aravind L."/>
            <person name="Daly M.J."/>
            <person name="Minton K.W."/>
            <person name="Fleischmann R.D."/>
            <person name="Ketchum K.A."/>
            <person name="Nelson K.E."/>
            <person name="Salzberg S."/>
            <person name="Smith H.O."/>
            <person name="Venter J.C."/>
            <person name="Fraser C.M."/>
        </authorList>
    </citation>
    <scope>NUCLEOTIDE SEQUENCE [LARGE SCALE GENOMIC DNA]</scope>
    <source>
        <strain evidence="2">ATCC 13939 / DSM 20539 / JCM 16871 / LMG 4051 / NBRC 15346 / NCIMB 9279 / R1 / VKM B-1422</strain>
    </source>
</reference>
<dbReference type="OrthoDB" id="71214at2"/>
<dbReference type="InParanoid" id="Q9RWJ5"/>
<evidence type="ECO:0000313" key="1">
    <source>
        <dbReference type="EMBL" id="AAF10256.1"/>
    </source>
</evidence>
<dbReference type="PIR" id="C75490">
    <property type="entry name" value="C75490"/>
</dbReference>
<gene>
    <name evidence="1" type="ordered locus">DR_0673</name>
</gene>
<dbReference type="AlphaFoldDB" id="Q9RWJ5"/>